<evidence type="ECO:0008006" key="3">
    <source>
        <dbReference type="Google" id="ProtNLM"/>
    </source>
</evidence>
<dbReference type="SUPFAM" id="SSF51120">
    <property type="entry name" value="beta-Roll"/>
    <property type="match status" value="1"/>
</dbReference>
<comment type="caution">
    <text evidence="1">The sequence shown here is derived from an EMBL/GenBank/DDBJ whole genome shotgun (WGS) entry which is preliminary data.</text>
</comment>
<sequence length="556" mass="53512">MANFFFDGSASVTAAKSDVVVITANPALFTSQAQSGSNVVFTYNNGTTLTVTGTTLGDSATTLPNVSLAGGTFATGATVNTTTVGQNSLYFNGSVENVTAPLTGTGAFTANSVHAVFGGNGRSDPNDGTDTMDVGGKGSFLIYGNAGADTIAQGAAGTTGNAFDSTSFVTVFGGKNDLGNDSILFANTANSGAKMAIYGGEGTDSINIFNTGTSANTAIYGGQGAADSTDLADSIAFNGGGTVNIFANAGNDVVTLGNFGSAGAGLDSTANITVHGGIGSDTVAIKVANVAATVVAYGDENIAGAANADSITVTGTTGTTVIYGGTAAADANDNADVINFSGQGTATIFAAAGDDSVVINTTGNLANLTTGAAVANSGANATANASSSTTVFLGNGNDSINILNTGNGLTAATGTQSVTGGAGSDTFAIGINGDVTTANGSAQGSGNGISITDFAVGIDILKVNNGVAGSATVTVSNVAAGGSLQQALDLAANNATGNAANGTAAAGTVSAVVFNGDTYVVVSNDTVSGFQANSDLAIKLTGVTDAATIAANIVVV</sequence>
<evidence type="ECO:0000313" key="2">
    <source>
        <dbReference type="Proteomes" id="UP001224644"/>
    </source>
</evidence>
<protein>
    <recommendedName>
        <fullName evidence="3">Calcium-binding protein</fullName>
    </recommendedName>
</protein>
<evidence type="ECO:0000313" key="1">
    <source>
        <dbReference type="EMBL" id="MDN3591580.1"/>
    </source>
</evidence>
<dbReference type="Proteomes" id="UP001224644">
    <property type="component" value="Unassembled WGS sequence"/>
</dbReference>
<proteinExistence type="predicted"/>
<dbReference type="EMBL" id="JAUFPX010000012">
    <property type="protein sequence ID" value="MDN3591580.1"/>
    <property type="molecule type" value="Genomic_DNA"/>
</dbReference>
<dbReference type="RefSeq" id="WP_238225583.1">
    <property type="nucleotide sequence ID" value="NZ_BPQD01000014.1"/>
</dbReference>
<name>A0ABT8BIS1_9HYPH</name>
<keyword evidence="2" id="KW-1185">Reference proteome</keyword>
<accession>A0ABT8BIS1</accession>
<dbReference type="PRINTS" id="PR00313">
    <property type="entry name" value="CABNDNGRPT"/>
</dbReference>
<reference evidence="2" key="1">
    <citation type="journal article" date="2019" name="Int. J. Syst. Evol. Microbiol.">
        <title>The Global Catalogue of Microorganisms (GCM) 10K type strain sequencing project: providing services to taxonomists for standard genome sequencing and annotation.</title>
        <authorList>
            <consortium name="The Broad Institute Genomics Platform"/>
            <consortium name="The Broad Institute Genome Sequencing Center for Infectious Disease"/>
            <person name="Wu L."/>
            <person name="Ma J."/>
        </authorList>
    </citation>
    <scope>NUCLEOTIDE SEQUENCE [LARGE SCALE GENOMIC DNA]</scope>
    <source>
        <strain evidence="2">CECT 7069</strain>
    </source>
</reference>
<gene>
    <name evidence="1" type="ORF">QWZ12_13320</name>
</gene>
<dbReference type="InterPro" id="IPR011049">
    <property type="entry name" value="Serralysin-like_metalloprot_C"/>
</dbReference>
<organism evidence="1 2">
    <name type="scientific">Methylobacterium adhaesivum</name>
    <dbReference type="NCBI Taxonomy" id="333297"/>
    <lineage>
        <taxon>Bacteria</taxon>
        <taxon>Pseudomonadati</taxon>
        <taxon>Pseudomonadota</taxon>
        <taxon>Alphaproteobacteria</taxon>
        <taxon>Hyphomicrobiales</taxon>
        <taxon>Methylobacteriaceae</taxon>
        <taxon>Methylobacterium</taxon>
    </lineage>
</organism>